<evidence type="ECO:0000259" key="13">
    <source>
        <dbReference type="PROSITE" id="PS51192"/>
    </source>
</evidence>
<comment type="catalytic activity">
    <reaction evidence="12">
        <text>Couples ATP hydrolysis with the unwinding of duplex DNA by translocating in the 3'-5' direction.</text>
        <dbReference type="EC" id="5.6.2.4"/>
    </reaction>
</comment>
<evidence type="ECO:0000256" key="6">
    <source>
        <dbReference type="ARBA" id="ARBA00022806"/>
    </source>
</evidence>
<dbReference type="SMART" id="SM00490">
    <property type="entry name" value="HELICc"/>
    <property type="match status" value="1"/>
</dbReference>
<comment type="similarity">
    <text evidence="12">Belongs to the helicase family. PriA subfamily.</text>
</comment>
<evidence type="ECO:0000256" key="4">
    <source>
        <dbReference type="ARBA" id="ARBA00022741"/>
    </source>
</evidence>
<dbReference type="InterPro" id="IPR041222">
    <property type="entry name" value="PriA_3primeBD"/>
</dbReference>
<dbReference type="GO" id="GO:0006269">
    <property type="term" value="P:DNA replication, synthesis of primer"/>
    <property type="evidence" value="ECO:0007669"/>
    <property type="project" value="UniProtKB-KW"/>
</dbReference>
<dbReference type="EMBL" id="PVXM01000057">
    <property type="protein sequence ID" value="PRR69204.1"/>
    <property type="molecule type" value="Genomic_DNA"/>
</dbReference>
<dbReference type="CDD" id="cd17929">
    <property type="entry name" value="DEXHc_priA"/>
    <property type="match status" value="1"/>
</dbReference>
<dbReference type="FunFam" id="3.40.50.300:FF:000489">
    <property type="entry name" value="Primosome assembly protein PriA"/>
    <property type="match status" value="1"/>
</dbReference>
<dbReference type="CDD" id="cd18804">
    <property type="entry name" value="SF2_C_priA"/>
    <property type="match status" value="1"/>
</dbReference>
<dbReference type="Proteomes" id="UP000238415">
    <property type="component" value="Unassembled WGS sequence"/>
</dbReference>
<evidence type="ECO:0000256" key="1">
    <source>
        <dbReference type="ARBA" id="ARBA00022515"/>
    </source>
</evidence>
<comment type="function">
    <text evidence="12">Initiates the restart of stalled replication forks, which reloads the replicative helicase on sites other than the origin of replication. Recognizes and binds to abandoned replication forks and remodels them to uncover a helicase loading site. Promotes assembly of the primosome at these replication forks.</text>
</comment>
<evidence type="ECO:0000256" key="10">
    <source>
        <dbReference type="ARBA" id="ARBA00023235"/>
    </source>
</evidence>
<dbReference type="GO" id="GO:0003677">
    <property type="term" value="F:DNA binding"/>
    <property type="evidence" value="ECO:0007669"/>
    <property type="project" value="UniProtKB-UniRule"/>
</dbReference>
<dbReference type="PANTHER" id="PTHR30580">
    <property type="entry name" value="PRIMOSOMAL PROTEIN N"/>
    <property type="match status" value="1"/>
</dbReference>
<comment type="catalytic activity">
    <reaction evidence="11 12">
        <text>ATP + H2O = ADP + phosphate + H(+)</text>
        <dbReference type="Rhea" id="RHEA:13065"/>
        <dbReference type="ChEBI" id="CHEBI:15377"/>
        <dbReference type="ChEBI" id="CHEBI:15378"/>
        <dbReference type="ChEBI" id="CHEBI:30616"/>
        <dbReference type="ChEBI" id="CHEBI:43474"/>
        <dbReference type="ChEBI" id="CHEBI:456216"/>
        <dbReference type="EC" id="5.6.2.4"/>
    </reaction>
</comment>
<comment type="cofactor">
    <cofactor evidence="12">
        <name>Zn(2+)</name>
        <dbReference type="ChEBI" id="CHEBI:29105"/>
    </cofactor>
    <text evidence="12">Binds 2 zinc ions per subunit.</text>
</comment>
<dbReference type="Pfam" id="PF00270">
    <property type="entry name" value="DEAD"/>
    <property type="match status" value="1"/>
</dbReference>
<keyword evidence="7 12" id="KW-0862">Zinc</keyword>
<evidence type="ECO:0000256" key="2">
    <source>
        <dbReference type="ARBA" id="ARBA00022705"/>
    </source>
</evidence>
<dbReference type="AlphaFoldDB" id="A0A2T0AKT2"/>
<protein>
    <recommendedName>
        <fullName evidence="12">Replication restart protein PriA</fullName>
    </recommendedName>
    <alternativeName>
        <fullName evidence="12">ATP-dependent DNA helicase PriA</fullName>
        <ecNumber evidence="12">5.6.2.4</ecNumber>
    </alternativeName>
    <alternativeName>
        <fullName evidence="12">DNA 3'-5' helicase PriA</fullName>
    </alternativeName>
</protein>
<evidence type="ECO:0000313" key="14">
    <source>
        <dbReference type="EMBL" id="PRR69204.1"/>
    </source>
</evidence>
<feature type="binding site" evidence="12">
    <location>
        <position position="464"/>
    </location>
    <ligand>
        <name>Zn(2+)</name>
        <dbReference type="ChEBI" id="CHEBI:29105"/>
        <label>1</label>
    </ligand>
</feature>
<dbReference type="GO" id="GO:0008270">
    <property type="term" value="F:zinc ion binding"/>
    <property type="evidence" value="ECO:0007669"/>
    <property type="project" value="UniProtKB-UniRule"/>
</dbReference>
<feature type="binding site" evidence="12">
    <location>
        <position position="490"/>
    </location>
    <ligand>
        <name>Zn(2+)</name>
        <dbReference type="ChEBI" id="CHEBI:29105"/>
        <label>2</label>
    </ligand>
</feature>
<dbReference type="GO" id="GO:0006302">
    <property type="term" value="P:double-strand break repair"/>
    <property type="evidence" value="ECO:0007669"/>
    <property type="project" value="InterPro"/>
</dbReference>
<dbReference type="InterPro" id="IPR040498">
    <property type="entry name" value="PriA_CRR"/>
</dbReference>
<dbReference type="InterPro" id="IPR005259">
    <property type="entry name" value="PriA"/>
</dbReference>
<dbReference type="Pfam" id="PF18074">
    <property type="entry name" value="PriA_C"/>
    <property type="match status" value="1"/>
</dbReference>
<organism evidence="14 15">
    <name type="scientific">Neomoorella humiferrea</name>
    <dbReference type="NCBI Taxonomy" id="676965"/>
    <lineage>
        <taxon>Bacteria</taxon>
        <taxon>Bacillati</taxon>
        <taxon>Bacillota</taxon>
        <taxon>Clostridia</taxon>
        <taxon>Neomoorellales</taxon>
        <taxon>Neomoorellaceae</taxon>
        <taxon>Neomoorella</taxon>
    </lineage>
</organism>
<dbReference type="GO" id="GO:1990077">
    <property type="term" value="C:primosome complex"/>
    <property type="evidence" value="ECO:0007669"/>
    <property type="project" value="UniProtKB-UniRule"/>
</dbReference>
<dbReference type="Gene3D" id="3.40.1440.60">
    <property type="entry name" value="PriA, 3(prime) DNA-binding domain"/>
    <property type="match status" value="1"/>
</dbReference>
<keyword evidence="15" id="KW-1185">Reference proteome</keyword>
<evidence type="ECO:0000256" key="8">
    <source>
        <dbReference type="ARBA" id="ARBA00022840"/>
    </source>
</evidence>
<gene>
    <name evidence="12 14" type="primary">priA</name>
    <name evidence="14" type="ORF">MOHU_25070</name>
</gene>
<comment type="subunit">
    <text evidence="12">Component of the replication restart primosome.</text>
</comment>
<feature type="binding site" evidence="12">
    <location>
        <position position="461"/>
    </location>
    <ligand>
        <name>Zn(2+)</name>
        <dbReference type="ChEBI" id="CHEBI:29105"/>
        <label>1</label>
    </ligand>
</feature>
<evidence type="ECO:0000256" key="7">
    <source>
        <dbReference type="ARBA" id="ARBA00022833"/>
    </source>
</evidence>
<feature type="binding site" evidence="12">
    <location>
        <position position="503"/>
    </location>
    <ligand>
        <name>Zn(2+)</name>
        <dbReference type="ChEBI" id="CHEBI:29105"/>
        <label>1</label>
    </ligand>
</feature>
<feature type="binding site" evidence="12">
    <location>
        <position position="500"/>
    </location>
    <ligand>
        <name>Zn(2+)</name>
        <dbReference type="ChEBI" id="CHEBI:29105"/>
        <label>1</label>
    </ligand>
</feature>
<dbReference type="NCBIfam" id="TIGR00595">
    <property type="entry name" value="priA"/>
    <property type="match status" value="1"/>
</dbReference>
<dbReference type="GO" id="GO:0006270">
    <property type="term" value="P:DNA replication initiation"/>
    <property type="evidence" value="ECO:0007669"/>
    <property type="project" value="TreeGrafter"/>
</dbReference>
<keyword evidence="9 12" id="KW-0238">DNA-binding</keyword>
<dbReference type="GO" id="GO:0016887">
    <property type="term" value="F:ATP hydrolysis activity"/>
    <property type="evidence" value="ECO:0007669"/>
    <property type="project" value="RHEA"/>
</dbReference>
<dbReference type="Pfam" id="PF17764">
    <property type="entry name" value="PriA_3primeBD"/>
    <property type="match status" value="1"/>
</dbReference>
<dbReference type="InterPro" id="IPR014001">
    <property type="entry name" value="Helicase_ATP-bd"/>
</dbReference>
<feature type="binding site" evidence="12">
    <location>
        <position position="470"/>
    </location>
    <ligand>
        <name>Zn(2+)</name>
        <dbReference type="ChEBI" id="CHEBI:29105"/>
        <label>2</label>
    </ligand>
</feature>
<feature type="binding site" evidence="12">
    <location>
        <position position="487"/>
    </location>
    <ligand>
        <name>Zn(2+)</name>
        <dbReference type="ChEBI" id="CHEBI:29105"/>
        <label>2</label>
    </ligand>
</feature>
<keyword evidence="4 12" id="KW-0547">Nucleotide-binding</keyword>
<dbReference type="RefSeq" id="WP_106006415.1">
    <property type="nucleotide sequence ID" value="NZ_CP136419.1"/>
</dbReference>
<dbReference type="InterPro" id="IPR027417">
    <property type="entry name" value="P-loop_NTPase"/>
</dbReference>
<dbReference type="OrthoDB" id="9759544at2"/>
<dbReference type="InterPro" id="IPR011545">
    <property type="entry name" value="DEAD/DEAH_box_helicase_dom"/>
</dbReference>
<evidence type="ECO:0000313" key="15">
    <source>
        <dbReference type="Proteomes" id="UP000238415"/>
    </source>
</evidence>
<comment type="caution">
    <text evidence="14">The sequence shown here is derived from an EMBL/GenBank/DDBJ whole genome shotgun (WGS) entry which is preliminary data.</text>
</comment>
<feature type="binding site" evidence="12">
    <location>
        <position position="473"/>
    </location>
    <ligand>
        <name>Zn(2+)</name>
        <dbReference type="ChEBI" id="CHEBI:29105"/>
        <label>2</label>
    </ligand>
</feature>
<dbReference type="SUPFAM" id="SSF52540">
    <property type="entry name" value="P-loop containing nucleoside triphosphate hydrolases"/>
    <property type="match status" value="1"/>
</dbReference>
<accession>A0A2T0AKT2</accession>
<dbReference type="EC" id="5.6.2.4" evidence="12"/>
<dbReference type="GO" id="GO:0005524">
    <property type="term" value="F:ATP binding"/>
    <property type="evidence" value="ECO:0007669"/>
    <property type="project" value="UniProtKB-UniRule"/>
</dbReference>
<keyword evidence="3 12" id="KW-0479">Metal-binding</keyword>
<evidence type="ECO:0000256" key="9">
    <source>
        <dbReference type="ARBA" id="ARBA00023125"/>
    </source>
</evidence>
<evidence type="ECO:0000256" key="11">
    <source>
        <dbReference type="ARBA" id="ARBA00048988"/>
    </source>
</evidence>
<dbReference type="InterPro" id="IPR042115">
    <property type="entry name" value="PriA_3primeBD_sf"/>
</dbReference>
<dbReference type="GO" id="GO:0043138">
    <property type="term" value="F:3'-5' DNA helicase activity"/>
    <property type="evidence" value="ECO:0007669"/>
    <property type="project" value="UniProtKB-EC"/>
</dbReference>
<dbReference type="GO" id="GO:0006310">
    <property type="term" value="P:DNA recombination"/>
    <property type="evidence" value="ECO:0007669"/>
    <property type="project" value="InterPro"/>
</dbReference>
<dbReference type="PROSITE" id="PS51192">
    <property type="entry name" value="HELICASE_ATP_BIND_1"/>
    <property type="match status" value="1"/>
</dbReference>
<reference evidence="14 15" key="1">
    <citation type="submission" date="2018-03" db="EMBL/GenBank/DDBJ databases">
        <title>Genome sequence of Moorella humiferrea DSM 23265.</title>
        <authorList>
            <person name="Poehlein A."/>
            <person name="Daniel R."/>
        </authorList>
    </citation>
    <scope>NUCLEOTIDE SEQUENCE [LARGE SCALE GENOMIC DNA]</scope>
    <source>
        <strain evidence="14 15">DSM 23265</strain>
    </source>
</reference>
<evidence type="ECO:0000256" key="12">
    <source>
        <dbReference type="HAMAP-Rule" id="MF_00983"/>
    </source>
</evidence>
<keyword evidence="1 12" id="KW-0639">Primosome</keyword>
<dbReference type="InterPro" id="IPR001650">
    <property type="entry name" value="Helicase_C-like"/>
</dbReference>
<keyword evidence="6 12" id="KW-0347">Helicase</keyword>
<keyword evidence="10 12" id="KW-0413">Isomerase</keyword>
<dbReference type="InterPro" id="IPR041236">
    <property type="entry name" value="PriA_C"/>
</dbReference>
<keyword evidence="8 12" id="KW-0067">ATP-binding</keyword>
<sequence>MTNLVVEVAVSSTPVYAGNNDGTLSYRVAPELSGQVQMGSLVLVPLGKRRAVGVVVAIKERTDRTELKDVAAVLVKEFLPPEMIEIGRYVAGRYVCPLAVAVNALMPPAAGRRLERRWCWLPSGEEGVNGAISLVSCLPAPAGDVAEYLSRRGAAWESQLLQLGPRREVRAALEALKAHGLVRNEWSWRGMPKERRLPTDVEGAAQAAAVKPDGTGRHITLDAAQLRAATSINAALGRGGTFLLYGVTGSGKTEVYLSCAAEALARGYQVMFLVPEHSLIPQMVTRINQRLEAEVAVVHGELADGERAAVWERARIGKVRVIVGTRAALFTPMPRLGLIVVDEEHAGSYKQDTAPRYDAREVAIKRGQLQRAVVVLGSATPSTEIFYLAGQGKIHLLELPQRAGNAGLPRVEIVDLRAEFHDGHHGILSRRLVEEINGVLTAGRQAILFLNRRGYAPYVLCRQCGHVPLCRHCAVALTYHRDGTLRCHYCGYIERAEGKCPVCGGNLSRLGSGTQRVEEEVRALWPGARILRADRDTTAKKGQWEKIYRTFAGGEADILIGTQTITKGMDFPGVTLVGVVNADLSLYQPDFRARERTFQLLTQVAGRAGRRDAPGTVVIQTYNPQDPAIALAAFQDYQRFYAQEIAMRRRLGYPPFVKLVRLGFTGSDEAEVIAAAHEVAELISNAESNIQVLGPAPGYPSRLKDLYRWQLMLKVPGWSRYKNRLTPILAPYIGRRTIRMIVDVGPINPW</sequence>
<proteinExistence type="inferred from homology"/>
<dbReference type="Gene3D" id="3.40.50.300">
    <property type="entry name" value="P-loop containing nucleotide triphosphate hydrolases"/>
    <property type="match status" value="2"/>
</dbReference>
<feature type="domain" description="Helicase ATP-binding" evidence="13">
    <location>
        <begin position="233"/>
        <end position="399"/>
    </location>
</feature>
<name>A0A2T0AKT2_9FIRM</name>
<evidence type="ECO:0000256" key="3">
    <source>
        <dbReference type="ARBA" id="ARBA00022723"/>
    </source>
</evidence>
<dbReference type="Pfam" id="PF00271">
    <property type="entry name" value="Helicase_C"/>
    <property type="match status" value="1"/>
</dbReference>
<dbReference type="SMART" id="SM00487">
    <property type="entry name" value="DEXDc"/>
    <property type="match status" value="1"/>
</dbReference>
<dbReference type="HAMAP" id="MF_00983">
    <property type="entry name" value="PriA"/>
    <property type="match status" value="1"/>
</dbReference>
<keyword evidence="2 12" id="KW-0235">DNA replication</keyword>
<dbReference type="Pfam" id="PF18319">
    <property type="entry name" value="Zn_ribbon_PriA"/>
    <property type="match status" value="1"/>
</dbReference>
<dbReference type="PANTHER" id="PTHR30580:SF0">
    <property type="entry name" value="PRIMOSOMAL PROTEIN N"/>
    <property type="match status" value="1"/>
</dbReference>
<keyword evidence="5 12" id="KW-0378">Hydrolase</keyword>
<evidence type="ECO:0000256" key="5">
    <source>
        <dbReference type="ARBA" id="ARBA00022801"/>
    </source>
</evidence>